<name>A0AAE1LL37_9NEOP</name>
<dbReference type="Proteomes" id="UP001219518">
    <property type="component" value="Unassembled WGS sequence"/>
</dbReference>
<dbReference type="EMBL" id="JAHWGI010001147">
    <property type="protein sequence ID" value="KAK3923495.1"/>
    <property type="molecule type" value="Genomic_DNA"/>
</dbReference>
<evidence type="ECO:0000313" key="3">
    <source>
        <dbReference type="EMBL" id="KAK3923495.1"/>
    </source>
</evidence>
<comment type="caution">
    <text evidence="3">The sequence shown here is derived from an EMBL/GenBank/DDBJ whole genome shotgun (WGS) entry which is preliminary data.</text>
</comment>
<reference evidence="3" key="2">
    <citation type="journal article" date="2023" name="BMC Genomics">
        <title>Pest status, molecular evolution, and epigenetic factors derived from the genome assembly of Frankliniella fusca, a thysanopteran phytovirus vector.</title>
        <authorList>
            <person name="Catto M.A."/>
            <person name="Labadie P.E."/>
            <person name="Jacobson A.L."/>
            <person name="Kennedy G.G."/>
            <person name="Srinivasan R."/>
            <person name="Hunt B.G."/>
        </authorList>
    </citation>
    <scope>NUCLEOTIDE SEQUENCE</scope>
    <source>
        <strain evidence="3">PL_HMW_Pooled</strain>
    </source>
</reference>
<dbReference type="CDD" id="cd02901">
    <property type="entry name" value="Macro_Poa1p-like"/>
    <property type="match status" value="1"/>
</dbReference>
<keyword evidence="4" id="KW-1185">Reference proteome</keyword>
<dbReference type="GO" id="GO:0140291">
    <property type="term" value="P:peptidyl-glutamate ADP-deribosylation"/>
    <property type="evidence" value="ECO:0007669"/>
    <property type="project" value="TreeGrafter"/>
</dbReference>
<accession>A0AAE1LL37</accession>
<dbReference type="InterPro" id="IPR002589">
    <property type="entry name" value="Macro_dom"/>
</dbReference>
<dbReference type="PANTHER" id="PTHR12521">
    <property type="entry name" value="PROTEIN C6ORF130"/>
    <property type="match status" value="1"/>
</dbReference>
<dbReference type="EMBL" id="JAHWGI010000308">
    <property type="protein sequence ID" value="KAK3913060.1"/>
    <property type="molecule type" value="Genomic_DNA"/>
</dbReference>
<gene>
    <name evidence="3" type="ORF">KUF71_001903</name>
    <name evidence="2" type="ORF">KUF71_022514</name>
</gene>
<dbReference type="PANTHER" id="PTHR12521:SF0">
    <property type="entry name" value="ADP-RIBOSE GLYCOHYDROLASE OARD1"/>
    <property type="match status" value="1"/>
</dbReference>
<reference evidence="3" key="1">
    <citation type="submission" date="2021-07" db="EMBL/GenBank/DDBJ databases">
        <authorList>
            <person name="Catto M.A."/>
            <person name="Jacobson A."/>
            <person name="Kennedy G."/>
            <person name="Labadie P."/>
            <person name="Hunt B.G."/>
            <person name="Srinivasan R."/>
        </authorList>
    </citation>
    <scope>NUCLEOTIDE SEQUENCE</scope>
    <source>
        <strain evidence="3">PL_HMW_Pooled</strain>
        <tissue evidence="3">Head</tissue>
    </source>
</reference>
<evidence type="ECO:0000313" key="4">
    <source>
        <dbReference type="Proteomes" id="UP001219518"/>
    </source>
</evidence>
<evidence type="ECO:0000259" key="1">
    <source>
        <dbReference type="PROSITE" id="PS51154"/>
    </source>
</evidence>
<feature type="domain" description="Macro" evidence="1">
    <location>
        <begin position="1"/>
        <end position="141"/>
    </location>
</feature>
<organism evidence="3 4">
    <name type="scientific">Frankliniella fusca</name>
    <dbReference type="NCBI Taxonomy" id="407009"/>
    <lineage>
        <taxon>Eukaryota</taxon>
        <taxon>Metazoa</taxon>
        <taxon>Ecdysozoa</taxon>
        <taxon>Arthropoda</taxon>
        <taxon>Hexapoda</taxon>
        <taxon>Insecta</taxon>
        <taxon>Pterygota</taxon>
        <taxon>Neoptera</taxon>
        <taxon>Paraneoptera</taxon>
        <taxon>Thysanoptera</taxon>
        <taxon>Terebrantia</taxon>
        <taxon>Thripoidea</taxon>
        <taxon>Thripidae</taxon>
        <taxon>Frankliniella</taxon>
    </lineage>
</organism>
<dbReference type="InterPro" id="IPR043472">
    <property type="entry name" value="Macro_dom-like"/>
</dbReference>
<dbReference type="Gene3D" id="3.40.220.10">
    <property type="entry name" value="Leucine Aminopeptidase, subunit E, domain 1"/>
    <property type="match status" value="1"/>
</dbReference>
<dbReference type="AlphaFoldDB" id="A0AAE1LL37"/>
<dbReference type="PROSITE" id="PS51154">
    <property type="entry name" value="MACRO"/>
    <property type="match status" value="1"/>
</dbReference>
<dbReference type="SUPFAM" id="SSF52949">
    <property type="entry name" value="Macro domain-like"/>
    <property type="match status" value="1"/>
</dbReference>
<dbReference type="InterPro" id="IPR050892">
    <property type="entry name" value="ADP-ribose_metab_enzymes"/>
</dbReference>
<proteinExistence type="predicted"/>
<sequence length="141" mass="15865">MKLVHVTGDILGCPPHVTIAHCVSADGRMGAGLAKTLQGYFNLRAQFLSTPRGVGYAVALRRGPRFIVNLVTKEHYYDLPTLADFEESIVNLRRFLRFNNIRELAIPELGSGLDRLNPNDVLNIINDLLKFEPVTVYMYHL</sequence>
<protein>
    <submittedName>
        <fullName evidence="3">ADP-ribose glycohydrolase OARD1</fullName>
    </submittedName>
</protein>
<evidence type="ECO:0000313" key="2">
    <source>
        <dbReference type="EMBL" id="KAK3913060.1"/>
    </source>
</evidence>